<evidence type="ECO:0000256" key="1">
    <source>
        <dbReference type="ARBA" id="ARBA00005846"/>
    </source>
</evidence>
<dbReference type="SUPFAM" id="SSF48452">
    <property type="entry name" value="TPR-like"/>
    <property type="match status" value="1"/>
</dbReference>
<dbReference type="OrthoDB" id="356467at2"/>
<dbReference type="RefSeq" id="WP_013254087.1">
    <property type="nucleotide sequence ID" value="NC_014364.1"/>
</dbReference>
<dbReference type="EMBL" id="CP002116">
    <property type="protein sequence ID" value="ADK80623.1"/>
    <property type="molecule type" value="Genomic_DNA"/>
</dbReference>
<dbReference type="Gene3D" id="2.40.160.60">
    <property type="entry name" value="Outer membrane protein transport protein (OMPP1/FadL/TodX)"/>
    <property type="match status" value="1"/>
</dbReference>
<name>E1R588_SEDSS</name>
<sequence length="414" mass="45603">MMNIRNRPLFFLLILFVPAILFADLSEFYSGYSSFADSGFITDPNTGQSAFTTLLIPFGGLYEGMGTAFTAVASDVGFLEANPAGSSRIDVTQLSLMHNDWIADTNIESAAFTSRKDNFGFGFGGKFLYVPFTAYNDWGDRAGSGYYSETVLYANASYNAFRSYDFSGLSVGATLKGAYRNVPESIASGQSAFAGMIDLGALTRFNFLKPYPSRDKNFSLGLAVRNIGFASLDDNLPSNASLGFAYSPLRPLLVSFDYTVPFSLTLPAEQWEHPYFATGAKVAVTDNFAMQTGFTHRGSNPRFTLGGSVDLNDLTIIANYTLDLTTQLSSLDRFSLQATMALGDDGRQMTAQRIDEYYIAGLEAYAQGDFERAIQYWEAVLDLDPTYRPARENLDLAQRSLDLLLDMRRLNTVE</sequence>
<evidence type="ECO:0000256" key="2">
    <source>
        <dbReference type="PROSITE-ProRule" id="PRU00339"/>
    </source>
</evidence>
<dbReference type="InterPro" id="IPR011990">
    <property type="entry name" value="TPR-like_helical_dom_sf"/>
</dbReference>
<keyword evidence="4" id="KW-1185">Reference proteome</keyword>
<dbReference type="Gene3D" id="1.25.40.10">
    <property type="entry name" value="Tetratricopeptide repeat domain"/>
    <property type="match status" value="1"/>
</dbReference>
<dbReference type="Pfam" id="PF03687">
    <property type="entry name" value="UPF0164"/>
    <property type="match status" value="1"/>
</dbReference>
<proteinExistence type="inferred from homology"/>
<dbReference type="HOGENOM" id="CLU_665499_0_0_12"/>
<dbReference type="PROSITE" id="PS50005">
    <property type="entry name" value="TPR"/>
    <property type="match status" value="1"/>
</dbReference>
<dbReference type="Proteomes" id="UP000002318">
    <property type="component" value="Chromosome"/>
</dbReference>
<dbReference type="InterPro" id="IPR019734">
    <property type="entry name" value="TPR_rpt"/>
</dbReference>
<keyword evidence="2" id="KW-0802">TPR repeat</keyword>
<feature type="repeat" description="TPR" evidence="2">
    <location>
        <begin position="354"/>
        <end position="387"/>
    </location>
</feature>
<dbReference type="STRING" id="573413.Spirs_1496"/>
<evidence type="ECO:0000313" key="4">
    <source>
        <dbReference type="Proteomes" id="UP000002318"/>
    </source>
</evidence>
<accession>E1R588</accession>
<gene>
    <name evidence="3" type="ordered locus">Spirs_1496</name>
</gene>
<evidence type="ECO:0000313" key="3">
    <source>
        <dbReference type="EMBL" id="ADK80623.1"/>
    </source>
</evidence>
<comment type="similarity">
    <text evidence="1">Belongs to the UPF0164 family.</text>
</comment>
<dbReference type="eggNOG" id="ENOG5033RFB">
    <property type="taxonomic scope" value="Bacteria"/>
</dbReference>
<dbReference type="SMART" id="SM00028">
    <property type="entry name" value="TPR"/>
    <property type="match status" value="1"/>
</dbReference>
<reference evidence="3 4" key="1">
    <citation type="journal article" date="2010" name="Stand. Genomic Sci.">
        <title>Complete genome sequence of Spirochaeta smaragdinae type strain (SEBR 4228).</title>
        <authorList>
            <person name="Mavromatis K."/>
            <person name="Yasawong M."/>
            <person name="Chertkov O."/>
            <person name="Lapidus A."/>
            <person name="Lucas S."/>
            <person name="Nolan M."/>
            <person name="Del Rio T.G."/>
            <person name="Tice H."/>
            <person name="Cheng J.F."/>
            <person name="Pitluck S."/>
            <person name="Liolios K."/>
            <person name="Ivanova N."/>
            <person name="Tapia R."/>
            <person name="Han C."/>
            <person name="Bruce D."/>
            <person name="Goodwin L."/>
            <person name="Pati A."/>
            <person name="Chen A."/>
            <person name="Palaniappan K."/>
            <person name="Land M."/>
            <person name="Hauser L."/>
            <person name="Chang Y.J."/>
            <person name="Jeffries C.D."/>
            <person name="Detter J.C."/>
            <person name="Rohde M."/>
            <person name="Brambilla E."/>
            <person name="Spring S."/>
            <person name="Goker M."/>
            <person name="Sikorski J."/>
            <person name="Woyke T."/>
            <person name="Bristow J."/>
            <person name="Eisen J.A."/>
            <person name="Markowitz V."/>
            <person name="Hugenholtz P."/>
            <person name="Klenk H.P."/>
            <person name="Kyrpides N.C."/>
        </authorList>
    </citation>
    <scope>NUCLEOTIDE SEQUENCE [LARGE SCALE GENOMIC DNA]</scope>
    <source>
        <strain evidence="4">DSM 11293 / JCM 15392 / SEBR 4228</strain>
    </source>
</reference>
<protein>
    <submittedName>
        <fullName evidence="3">Uncharacterized protein</fullName>
    </submittedName>
</protein>
<dbReference type="AlphaFoldDB" id="E1R588"/>
<organism evidence="3 4">
    <name type="scientific">Sediminispirochaeta smaragdinae (strain DSM 11293 / JCM 15392 / SEBR 4228)</name>
    <name type="common">Spirochaeta smaragdinae</name>
    <dbReference type="NCBI Taxonomy" id="573413"/>
    <lineage>
        <taxon>Bacteria</taxon>
        <taxon>Pseudomonadati</taxon>
        <taxon>Spirochaetota</taxon>
        <taxon>Spirochaetia</taxon>
        <taxon>Spirochaetales</taxon>
        <taxon>Spirochaetaceae</taxon>
        <taxon>Sediminispirochaeta</taxon>
    </lineage>
</organism>
<dbReference type="KEGG" id="ssm:Spirs_1496"/>
<dbReference type="InterPro" id="IPR005362">
    <property type="entry name" value="UPF0164"/>
</dbReference>